<dbReference type="Pfam" id="PF01755">
    <property type="entry name" value="Glyco_transf_25"/>
    <property type="match status" value="1"/>
</dbReference>
<organism evidence="2 3">
    <name type="scientific">Prototheca wickerhamii</name>
    <dbReference type="NCBI Taxonomy" id="3111"/>
    <lineage>
        <taxon>Eukaryota</taxon>
        <taxon>Viridiplantae</taxon>
        <taxon>Chlorophyta</taxon>
        <taxon>core chlorophytes</taxon>
        <taxon>Trebouxiophyceae</taxon>
        <taxon>Chlorellales</taxon>
        <taxon>Chlorellaceae</taxon>
        <taxon>Prototheca</taxon>
    </lineage>
</organism>
<dbReference type="AlphaFoldDB" id="A0AAD9MJP6"/>
<gene>
    <name evidence="2" type="ORF">QBZ16_005087</name>
</gene>
<comment type="caution">
    <text evidence="2">The sequence shown here is derived from an EMBL/GenBank/DDBJ whole genome shotgun (WGS) entry which is preliminary data.</text>
</comment>
<reference evidence="2" key="1">
    <citation type="submission" date="2021-01" db="EMBL/GenBank/DDBJ databases">
        <authorList>
            <person name="Eckstrom K.M.E."/>
        </authorList>
    </citation>
    <scope>NUCLEOTIDE SEQUENCE</scope>
    <source>
        <strain evidence="2">UVCC 0001</strain>
    </source>
</reference>
<proteinExistence type="predicted"/>
<protein>
    <recommendedName>
        <fullName evidence="1">Glycosyl transferase family 25 domain-containing protein</fullName>
    </recommendedName>
</protein>
<name>A0AAD9MJP6_PROWI</name>
<dbReference type="InterPro" id="IPR002654">
    <property type="entry name" value="Glyco_trans_25"/>
</dbReference>
<keyword evidence="3" id="KW-1185">Reference proteome</keyword>
<feature type="domain" description="Glycosyl transferase family 25" evidence="1">
    <location>
        <begin position="83"/>
        <end position="182"/>
    </location>
</feature>
<evidence type="ECO:0000313" key="3">
    <source>
        <dbReference type="Proteomes" id="UP001255856"/>
    </source>
</evidence>
<sequence length="299" mass="33426">MRAGTQRLRLLAQHPTLVLSSLLLLLLALDMYNVGMIMPHYTYHHYRQEWVRQYSKWDWGWLARERAALPRYQLPTNLTIPVKVLSLARSRERRAHAAAELLAAGVTDFSFVDALDGDAPLPEAEIEAYFKGERLAKYRRRTGNARYKVACDLSHFRLLHALLGGDEPMALVLEDDFTVAASARPLRAALAERLAALPADWDVLRLQLCDATLEGEVGRGARLFSRGFCTLGLVYTRRAALIVLHAARAGNRNIDNLLLDLALVGRLRSYVADPPLVLPLDPGAWPSEIDKGTGPKDPF</sequence>
<evidence type="ECO:0000313" key="2">
    <source>
        <dbReference type="EMBL" id="KAK2076860.1"/>
    </source>
</evidence>
<dbReference type="Proteomes" id="UP001255856">
    <property type="component" value="Unassembled WGS sequence"/>
</dbReference>
<evidence type="ECO:0000259" key="1">
    <source>
        <dbReference type="Pfam" id="PF01755"/>
    </source>
</evidence>
<dbReference type="EMBL" id="JASFZW010000008">
    <property type="protein sequence ID" value="KAK2076860.1"/>
    <property type="molecule type" value="Genomic_DNA"/>
</dbReference>
<accession>A0AAD9MJP6</accession>